<proteinExistence type="predicted"/>
<accession>A0ACA9PZW8</accession>
<dbReference type="Proteomes" id="UP000789366">
    <property type="component" value="Unassembled WGS sequence"/>
</dbReference>
<sequence length="236" mass="27613">QRFSYNTSKPLTQDSSESSIMQLDPSSVYSSDEPMEYYKESNEHSFEENNISYHDEPAIYSSEELDEDINSCKEFTSETSSNSINSCDELSSDSLSTSVENEFFEDIANKALDLNKLSQNIATNAYDELVEILHYLQFNINHVIKNIQFFRRWRQRLPLMPIYSRSINISTIKTSSKSNKIKKYYYLLIKDIIWNVLNNPSLMQHMHFGPGQEVTHKLEYCMITYSSNLFYMVKNQ</sequence>
<evidence type="ECO:0000313" key="2">
    <source>
        <dbReference type="Proteomes" id="UP000789366"/>
    </source>
</evidence>
<reference evidence="1" key="1">
    <citation type="submission" date="2021-06" db="EMBL/GenBank/DDBJ databases">
        <authorList>
            <person name="Kallberg Y."/>
            <person name="Tangrot J."/>
            <person name="Rosling A."/>
        </authorList>
    </citation>
    <scope>NUCLEOTIDE SEQUENCE</scope>
    <source>
        <strain evidence="1">28 12/20/2015</strain>
    </source>
</reference>
<feature type="non-terminal residue" evidence="1">
    <location>
        <position position="1"/>
    </location>
</feature>
<evidence type="ECO:0000313" key="1">
    <source>
        <dbReference type="EMBL" id="CAG8730021.1"/>
    </source>
</evidence>
<organism evidence="1 2">
    <name type="scientific">Cetraspora pellucida</name>
    <dbReference type="NCBI Taxonomy" id="1433469"/>
    <lineage>
        <taxon>Eukaryota</taxon>
        <taxon>Fungi</taxon>
        <taxon>Fungi incertae sedis</taxon>
        <taxon>Mucoromycota</taxon>
        <taxon>Glomeromycotina</taxon>
        <taxon>Glomeromycetes</taxon>
        <taxon>Diversisporales</taxon>
        <taxon>Gigasporaceae</taxon>
        <taxon>Cetraspora</taxon>
    </lineage>
</organism>
<dbReference type="EMBL" id="CAJVPW010033000">
    <property type="protein sequence ID" value="CAG8730021.1"/>
    <property type="molecule type" value="Genomic_DNA"/>
</dbReference>
<name>A0ACA9PZW8_9GLOM</name>
<protein>
    <submittedName>
        <fullName evidence="1">16389_t:CDS:1</fullName>
    </submittedName>
</protein>
<gene>
    <name evidence="1" type="ORF">SPELUC_LOCUS13042</name>
</gene>
<comment type="caution">
    <text evidence="1">The sequence shown here is derived from an EMBL/GenBank/DDBJ whole genome shotgun (WGS) entry which is preliminary data.</text>
</comment>
<keyword evidence="2" id="KW-1185">Reference proteome</keyword>